<dbReference type="Pfam" id="PF09865">
    <property type="entry name" value="DUF2092"/>
    <property type="match status" value="1"/>
</dbReference>
<evidence type="ECO:0000256" key="2">
    <source>
        <dbReference type="SAM" id="SignalP"/>
    </source>
</evidence>
<dbReference type="RefSeq" id="WP_106713237.1">
    <property type="nucleotide sequence ID" value="NZ_PGGO01000020.1"/>
</dbReference>
<dbReference type="EMBL" id="PGGO01000020">
    <property type="protein sequence ID" value="PSH64362.1"/>
    <property type="molecule type" value="Genomic_DNA"/>
</dbReference>
<dbReference type="Proteomes" id="UP000241444">
    <property type="component" value="Unassembled WGS sequence"/>
</dbReference>
<gene>
    <name evidence="3" type="ORF">CU102_22005</name>
</gene>
<organism evidence="3 4">
    <name type="scientific">Phyllobacterium brassicacearum</name>
    <dbReference type="NCBI Taxonomy" id="314235"/>
    <lineage>
        <taxon>Bacteria</taxon>
        <taxon>Pseudomonadati</taxon>
        <taxon>Pseudomonadota</taxon>
        <taxon>Alphaproteobacteria</taxon>
        <taxon>Hyphomicrobiales</taxon>
        <taxon>Phyllobacteriaceae</taxon>
        <taxon>Phyllobacterium</taxon>
    </lineage>
</organism>
<feature type="signal peptide" evidence="2">
    <location>
        <begin position="1"/>
        <end position="22"/>
    </location>
</feature>
<name>A0A2P7BD59_9HYPH</name>
<accession>A0A2P7BD59</accession>
<dbReference type="InterPro" id="IPR019207">
    <property type="entry name" value="DUF2092"/>
</dbReference>
<comment type="caution">
    <text evidence="3">The sequence shown here is derived from an EMBL/GenBank/DDBJ whole genome shotgun (WGS) entry which is preliminary data.</text>
</comment>
<protein>
    <recommendedName>
        <fullName evidence="5">DUF2092 domain-containing protein</fullName>
    </recommendedName>
</protein>
<reference evidence="4" key="1">
    <citation type="submission" date="2017-11" db="EMBL/GenBank/DDBJ databases">
        <authorList>
            <person name="Kuznetsova I."/>
            <person name="Sazanova A."/>
            <person name="Chirak E."/>
            <person name="Safronova V."/>
            <person name="Willems A."/>
        </authorList>
    </citation>
    <scope>NUCLEOTIDE SEQUENCE [LARGE SCALE GENOMIC DNA]</scope>
    <source>
        <strain evidence="4">STM 196</strain>
    </source>
</reference>
<keyword evidence="1 2" id="KW-0732">Signal</keyword>
<dbReference type="Gene3D" id="2.50.20.10">
    <property type="entry name" value="Lipoprotein localisation LolA/LolB/LppX"/>
    <property type="match status" value="1"/>
</dbReference>
<dbReference type="OrthoDB" id="116979at2"/>
<keyword evidence="4" id="KW-1185">Reference proteome</keyword>
<evidence type="ECO:0000313" key="3">
    <source>
        <dbReference type="EMBL" id="PSH64362.1"/>
    </source>
</evidence>
<dbReference type="AlphaFoldDB" id="A0A2P7BD59"/>
<proteinExistence type="predicted"/>
<dbReference type="PIRSF" id="PIRSF012443">
    <property type="entry name" value="UCP012443"/>
    <property type="match status" value="1"/>
</dbReference>
<dbReference type="SUPFAM" id="SSF89392">
    <property type="entry name" value="Prokaryotic lipoproteins and lipoprotein localization factors"/>
    <property type="match status" value="1"/>
</dbReference>
<feature type="chain" id="PRO_5015167332" description="DUF2092 domain-containing protein" evidence="2">
    <location>
        <begin position="23"/>
        <end position="270"/>
    </location>
</feature>
<evidence type="ECO:0000313" key="4">
    <source>
        <dbReference type="Proteomes" id="UP000241444"/>
    </source>
</evidence>
<dbReference type="InterPro" id="IPR029046">
    <property type="entry name" value="LolA/LolB/LppX"/>
</dbReference>
<evidence type="ECO:0000256" key="1">
    <source>
        <dbReference type="ARBA" id="ARBA00022729"/>
    </source>
</evidence>
<evidence type="ECO:0008006" key="5">
    <source>
        <dbReference type="Google" id="ProtNLM"/>
    </source>
</evidence>
<sequence length="270" mass="29212">MMTIMRKAVTVASGTVSSIALALTVVSGMTSVVAAGEAEAKELLKAMSEYLAGQKAISFNYDTNLEVVTKDHQKLLLASSGKVEMGRPDKIRVTRTGGFANVEMTFDGKTLTLLNKDDKVYAQAEVPGAIDQLVDALRDKYNRPLPGADLLLPNVYDELMGDVVDVKDLGSGVIGGTECDHLAFRTKEVDWQIWIAQGEQPYPCRYVITASQVDQGPQYSIQISDWKAGTDAIASDFGFKKPADAKQVDDPKKLANIDELPDHLTVGGTK</sequence>